<proteinExistence type="predicted"/>
<dbReference type="InterPro" id="IPR029058">
    <property type="entry name" value="AB_hydrolase_fold"/>
</dbReference>
<dbReference type="PANTHER" id="PTHR37017">
    <property type="entry name" value="AB HYDROLASE-1 DOMAIN-CONTAINING PROTEIN-RELATED"/>
    <property type="match status" value="1"/>
</dbReference>
<keyword evidence="2" id="KW-0378">Hydrolase</keyword>
<dbReference type="Proteomes" id="UP000799424">
    <property type="component" value="Unassembled WGS sequence"/>
</dbReference>
<evidence type="ECO:0000259" key="1">
    <source>
        <dbReference type="Pfam" id="PF12697"/>
    </source>
</evidence>
<keyword evidence="3" id="KW-1185">Reference proteome</keyword>
<gene>
    <name evidence="2" type="ORF">CC86DRAFT_420738</name>
</gene>
<dbReference type="AlphaFoldDB" id="A0A6A6ZUZ5"/>
<dbReference type="OrthoDB" id="1263307at2759"/>
<dbReference type="InterPro" id="IPR000073">
    <property type="entry name" value="AB_hydrolase_1"/>
</dbReference>
<feature type="domain" description="AB hydrolase-1" evidence="1">
    <location>
        <begin position="6"/>
        <end position="252"/>
    </location>
</feature>
<sequence>MAPTMVIVPGSFARSEMYDPVVLPLRETGHTIHALDPPCYPKSHKKGTPAPSMYDDAKFIQDFVERLADKGEDVVIFAHSYGGLPATESLKTITKSERSAQGKRGGVIRIAYLTCIVPKVGENLVTTIRGGAPEMSVDEDDWLYQDDASITARLCFNSLSSEEGIALATELLMPGRHSSVSFGDSLTYPGYKDVPVSWFFCEDDACITPEVQQTAINDIEEAWKSTDKAGQKVDVTSVKCDHIPIYSAREELEKWMEGLFKQRLG</sequence>
<name>A0A6A6ZUZ5_9PLEO</name>
<dbReference type="Gene3D" id="3.40.50.1820">
    <property type="entry name" value="alpha/beta hydrolase"/>
    <property type="match status" value="1"/>
</dbReference>
<dbReference type="GO" id="GO:0016787">
    <property type="term" value="F:hydrolase activity"/>
    <property type="evidence" value="ECO:0007669"/>
    <property type="project" value="UniProtKB-KW"/>
</dbReference>
<dbReference type="SUPFAM" id="SSF53474">
    <property type="entry name" value="alpha/beta-Hydrolases"/>
    <property type="match status" value="1"/>
</dbReference>
<reference evidence="2" key="1">
    <citation type="journal article" date="2020" name="Stud. Mycol.">
        <title>101 Dothideomycetes genomes: a test case for predicting lifestyles and emergence of pathogens.</title>
        <authorList>
            <person name="Haridas S."/>
            <person name="Albert R."/>
            <person name="Binder M."/>
            <person name="Bloem J."/>
            <person name="Labutti K."/>
            <person name="Salamov A."/>
            <person name="Andreopoulos B."/>
            <person name="Baker S."/>
            <person name="Barry K."/>
            <person name="Bills G."/>
            <person name="Bluhm B."/>
            <person name="Cannon C."/>
            <person name="Castanera R."/>
            <person name="Culley D."/>
            <person name="Daum C."/>
            <person name="Ezra D."/>
            <person name="Gonzalez J."/>
            <person name="Henrissat B."/>
            <person name="Kuo A."/>
            <person name="Liang C."/>
            <person name="Lipzen A."/>
            <person name="Lutzoni F."/>
            <person name="Magnuson J."/>
            <person name="Mondo S."/>
            <person name="Nolan M."/>
            <person name="Ohm R."/>
            <person name="Pangilinan J."/>
            <person name="Park H.-J."/>
            <person name="Ramirez L."/>
            <person name="Alfaro M."/>
            <person name="Sun H."/>
            <person name="Tritt A."/>
            <person name="Yoshinaga Y."/>
            <person name="Zwiers L.-H."/>
            <person name="Turgeon B."/>
            <person name="Goodwin S."/>
            <person name="Spatafora J."/>
            <person name="Crous P."/>
            <person name="Grigoriev I."/>
        </authorList>
    </citation>
    <scope>NUCLEOTIDE SEQUENCE</scope>
    <source>
        <strain evidence="2">CBS 113818</strain>
    </source>
</reference>
<dbReference type="Pfam" id="PF12697">
    <property type="entry name" value="Abhydrolase_6"/>
    <property type="match status" value="1"/>
</dbReference>
<organism evidence="2 3">
    <name type="scientific">Ophiobolus disseminans</name>
    <dbReference type="NCBI Taxonomy" id="1469910"/>
    <lineage>
        <taxon>Eukaryota</taxon>
        <taxon>Fungi</taxon>
        <taxon>Dikarya</taxon>
        <taxon>Ascomycota</taxon>
        <taxon>Pezizomycotina</taxon>
        <taxon>Dothideomycetes</taxon>
        <taxon>Pleosporomycetidae</taxon>
        <taxon>Pleosporales</taxon>
        <taxon>Pleosporineae</taxon>
        <taxon>Phaeosphaeriaceae</taxon>
        <taxon>Ophiobolus</taxon>
    </lineage>
</organism>
<evidence type="ECO:0000313" key="2">
    <source>
        <dbReference type="EMBL" id="KAF2824284.1"/>
    </source>
</evidence>
<protein>
    <submittedName>
        <fullName evidence="2">Alpha/beta-hydrolase</fullName>
    </submittedName>
</protein>
<dbReference type="EMBL" id="MU006230">
    <property type="protein sequence ID" value="KAF2824284.1"/>
    <property type="molecule type" value="Genomic_DNA"/>
</dbReference>
<dbReference type="InterPro" id="IPR052897">
    <property type="entry name" value="Sec-Metab_Biosynth_Hydrolase"/>
</dbReference>
<accession>A0A6A6ZUZ5</accession>
<evidence type="ECO:0000313" key="3">
    <source>
        <dbReference type="Proteomes" id="UP000799424"/>
    </source>
</evidence>
<dbReference type="PANTHER" id="PTHR37017:SF13">
    <property type="entry name" value="AB HYDROLASE-1 DOMAIN-CONTAINING PROTEIN"/>
    <property type="match status" value="1"/>
</dbReference>